<dbReference type="GO" id="GO:0016020">
    <property type="term" value="C:membrane"/>
    <property type="evidence" value="ECO:0007669"/>
    <property type="project" value="TreeGrafter"/>
</dbReference>
<dbReference type="GO" id="GO:0006869">
    <property type="term" value="P:lipid transport"/>
    <property type="evidence" value="ECO:0007669"/>
    <property type="project" value="UniProtKB-KW"/>
</dbReference>
<reference evidence="8 9" key="1">
    <citation type="submission" date="2024-04" db="EMBL/GenBank/DDBJ databases">
        <authorList>
            <person name="Waldvogel A.-M."/>
            <person name="Schoenle A."/>
        </authorList>
    </citation>
    <scope>NUCLEOTIDE SEQUENCE [LARGE SCALE GENOMIC DNA]</scope>
</reference>
<dbReference type="EMBL" id="OZ035829">
    <property type="protein sequence ID" value="CAL1612197.1"/>
    <property type="molecule type" value="Genomic_DNA"/>
</dbReference>
<evidence type="ECO:0000256" key="6">
    <source>
        <dbReference type="SAM" id="MobiDB-lite"/>
    </source>
</evidence>
<keyword evidence="9" id="KW-1185">Reference proteome</keyword>
<feature type="compositionally biased region" description="Polar residues" evidence="6">
    <location>
        <begin position="123"/>
        <end position="140"/>
    </location>
</feature>
<dbReference type="Gene3D" id="2.30.29.30">
    <property type="entry name" value="Pleckstrin-homology domain (PH domain)/Phosphotyrosine-binding domain (PTB)"/>
    <property type="match status" value="1"/>
</dbReference>
<feature type="region of interest" description="Disordered" evidence="6">
    <location>
        <begin position="613"/>
        <end position="638"/>
    </location>
</feature>
<evidence type="ECO:0000256" key="1">
    <source>
        <dbReference type="ARBA" id="ARBA00022448"/>
    </source>
</evidence>
<sequence length="661" mass="73676">MSCPSARAGPAGRMPRAARDQPLEGPLSKYTNPLRGWKKRFFVLEPDTGQLWYYLSAASRGQQAPRGALSVVGARVCSSPDHPFMFTVQSSSGDTYKLRAQDAQEQEVWMTQLQLCSRRLSDSSKTLSPEAQSPAHTSLEPQPKRGPLSGDQDVLLFKTPSSLSCLSQCLSLFHQNLHRASLHNHIQSPSPQPCSPPGRAAVLGQPKPCAPLQHRDPEGVSSANHSPALRQGSFRADPGPGCSTPPSDKHQRNSTAPPLANCRTTREPAQSTEGAEEEVTDTEEHEEEHLGVLDEQRSVIIHLLSQLKQGMDLTRVVLPTFILEKRSLLEMYADFLCHADMFLSITSGRSPEERMVRVLEYYLTSFHEGRKGAVAKKPYNPVLGETFHCSWRVPAERVKGPRHTAAPRQSVEGSGSPAQSYRVRFVAEQVSHHPPVSGFYCECPEKKICVNAHVWTKSKFMGVSVGVSMVGEGVLYLLEHGEQYVFTLPCAYARSILTVPWVELGGKVTISCAQTGYQAAVTFHTKPFYGGKTHRVSAEVRHGHTGAVVCRAQGEWNGVLEFTSSSGETRVLDTQRLPVRRKKIRPLEQQSPHESRRLWQHVTEALKAGNMEQATEHKHHLEERQRSDERQRAAAKTSWTPKHFIKQVQKHIWHFTIGFVY</sequence>
<dbReference type="PROSITE" id="PS01013">
    <property type="entry name" value="OSBP"/>
    <property type="match status" value="1"/>
</dbReference>
<evidence type="ECO:0000256" key="2">
    <source>
        <dbReference type="ARBA" id="ARBA00023055"/>
    </source>
</evidence>
<dbReference type="FunFam" id="2.40.160.120:FF:000002">
    <property type="entry name" value="Oxysterol-binding protein"/>
    <property type="match status" value="1"/>
</dbReference>
<dbReference type="InterPro" id="IPR000648">
    <property type="entry name" value="Oxysterol-bd"/>
</dbReference>
<feature type="compositionally biased region" description="Acidic residues" evidence="6">
    <location>
        <begin position="274"/>
        <end position="286"/>
    </location>
</feature>
<evidence type="ECO:0000256" key="5">
    <source>
        <dbReference type="RuleBase" id="RU003845"/>
    </source>
</evidence>
<dbReference type="PANTHER" id="PTHR10972">
    <property type="entry name" value="OXYSTEROL-BINDING PROTEIN-RELATED"/>
    <property type="match status" value="1"/>
</dbReference>
<evidence type="ECO:0000313" key="8">
    <source>
        <dbReference type="EMBL" id="CAL1612197.1"/>
    </source>
</evidence>
<feature type="compositionally biased region" description="Low complexity" evidence="6">
    <location>
        <begin position="1"/>
        <end position="15"/>
    </location>
</feature>
<feature type="domain" description="PH" evidence="7">
    <location>
        <begin position="20"/>
        <end position="118"/>
    </location>
</feature>
<name>A0AAV2MFL3_KNICA</name>
<feature type="region of interest" description="Disordered" evidence="6">
    <location>
        <begin position="1"/>
        <end position="29"/>
    </location>
</feature>
<feature type="region of interest" description="Disordered" evidence="6">
    <location>
        <begin position="184"/>
        <end position="291"/>
    </location>
</feature>
<dbReference type="InterPro" id="IPR037239">
    <property type="entry name" value="OSBP_sf"/>
</dbReference>
<dbReference type="SUPFAM" id="SSF144000">
    <property type="entry name" value="Oxysterol-binding protein-like"/>
    <property type="match status" value="1"/>
</dbReference>
<organism evidence="8 9">
    <name type="scientific">Knipowitschia caucasica</name>
    <name type="common">Caucasian dwarf goby</name>
    <name type="synonym">Pomatoschistus caucasicus</name>
    <dbReference type="NCBI Taxonomy" id="637954"/>
    <lineage>
        <taxon>Eukaryota</taxon>
        <taxon>Metazoa</taxon>
        <taxon>Chordata</taxon>
        <taxon>Craniata</taxon>
        <taxon>Vertebrata</taxon>
        <taxon>Euteleostomi</taxon>
        <taxon>Actinopterygii</taxon>
        <taxon>Neopterygii</taxon>
        <taxon>Teleostei</taxon>
        <taxon>Neoteleostei</taxon>
        <taxon>Acanthomorphata</taxon>
        <taxon>Gobiaria</taxon>
        <taxon>Gobiiformes</taxon>
        <taxon>Gobioidei</taxon>
        <taxon>Gobiidae</taxon>
        <taxon>Gobiinae</taxon>
        <taxon>Knipowitschia</taxon>
    </lineage>
</organism>
<dbReference type="InterPro" id="IPR001849">
    <property type="entry name" value="PH_domain"/>
</dbReference>
<comment type="similarity">
    <text evidence="4">Belongs to the OSBP family.</text>
</comment>
<protein>
    <recommendedName>
        <fullName evidence="5">Oxysterol-binding protein</fullName>
    </recommendedName>
</protein>
<dbReference type="InterPro" id="IPR018494">
    <property type="entry name" value="Oxysterol-bd_CS"/>
</dbReference>
<feature type="region of interest" description="Disordered" evidence="6">
    <location>
        <begin position="121"/>
        <end position="153"/>
    </location>
</feature>
<dbReference type="SUPFAM" id="SSF50729">
    <property type="entry name" value="PH domain-like"/>
    <property type="match status" value="1"/>
</dbReference>
<evidence type="ECO:0000313" key="9">
    <source>
        <dbReference type="Proteomes" id="UP001497482"/>
    </source>
</evidence>
<dbReference type="InterPro" id="IPR011993">
    <property type="entry name" value="PH-like_dom_sf"/>
</dbReference>
<dbReference type="Pfam" id="PF01237">
    <property type="entry name" value="Oxysterol_BP"/>
    <property type="match status" value="2"/>
</dbReference>
<feature type="compositionally biased region" description="Basic and acidic residues" evidence="6">
    <location>
        <begin position="614"/>
        <end position="632"/>
    </location>
</feature>
<evidence type="ECO:0000256" key="3">
    <source>
        <dbReference type="ARBA" id="ARBA00023121"/>
    </source>
</evidence>
<dbReference type="PROSITE" id="PS50003">
    <property type="entry name" value="PH_DOMAIN"/>
    <property type="match status" value="1"/>
</dbReference>
<dbReference type="Proteomes" id="UP001497482">
    <property type="component" value="Chromosome 7"/>
</dbReference>
<proteinExistence type="inferred from homology"/>
<dbReference type="Pfam" id="PF00169">
    <property type="entry name" value="PH"/>
    <property type="match status" value="1"/>
</dbReference>
<dbReference type="AlphaFoldDB" id="A0AAV2MFL3"/>
<dbReference type="Gene3D" id="3.30.70.3490">
    <property type="match status" value="1"/>
</dbReference>
<dbReference type="PANTHER" id="PTHR10972:SF47">
    <property type="entry name" value="OXYSTEROL-BINDING PROTEIN-RELATED PROTEIN 10"/>
    <property type="match status" value="1"/>
</dbReference>
<dbReference type="Gene3D" id="1.10.287.2720">
    <property type="match status" value="1"/>
</dbReference>
<dbReference type="GO" id="GO:0015485">
    <property type="term" value="F:cholesterol binding"/>
    <property type="evidence" value="ECO:0007669"/>
    <property type="project" value="TreeGrafter"/>
</dbReference>
<keyword evidence="3" id="KW-0446">Lipid-binding</keyword>
<dbReference type="GO" id="GO:0005829">
    <property type="term" value="C:cytosol"/>
    <property type="evidence" value="ECO:0007669"/>
    <property type="project" value="TreeGrafter"/>
</dbReference>
<gene>
    <name evidence="8" type="ORF">KC01_LOCUS38543</name>
</gene>
<accession>A0AAV2MFL3</accession>
<dbReference type="SMART" id="SM00233">
    <property type="entry name" value="PH"/>
    <property type="match status" value="1"/>
</dbReference>
<evidence type="ECO:0000256" key="4">
    <source>
        <dbReference type="RuleBase" id="RU003844"/>
    </source>
</evidence>
<keyword evidence="1 5" id="KW-0813">Transport</keyword>
<evidence type="ECO:0000259" key="7">
    <source>
        <dbReference type="PROSITE" id="PS50003"/>
    </source>
</evidence>
<dbReference type="FunFam" id="1.10.287.2720:FF:000001">
    <property type="entry name" value="Oxysterol-binding OBPalpha"/>
    <property type="match status" value="1"/>
</dbReference>
<dbReference type="Gene3D" id="2.40.160.120">
    <property type="match status" value="1"/>
</dbReference>
<keyword evidence="2 5" id="KW-0445">Lipid transport</keyword>